<feature type="compositionally biased region" description="Polar residues" evidence="1">
    <location>
        <begin position="7"/>
        <end position="22"/>
    </location>
</feature>
<accession>A0A9X4MCT5</accession>
<evidence type="ECO:0000256" key="1">
    <source>
        <dbReference type="SAM" id="MobiDB-lite"/>
    </source>
</evidence>
<dbReference type="Proteomes" id="UP001152872">
    <property type="component" value="Unassembled WGS sequence"/>
</dbReference>
<comment type="caution">
    <text evidence="2">The sequence shown here is derived from an EMBL/GenBank/DDBJ whole genome shotgun (WGS) entry which is preliminary data.</text>
</comment>
<dbReference type="AlphaFoldDB" id="A0A9X4MCT5"/>
<feature type="region of interest" description="Disordered" evidence="1">
    <location>
        <begin position="1"/>
        <end position="22"/>
    </location>
</feature>
<gene>
    <name evidence="2" type="ORF">FEV09_22050</name>
</gene>
<dbReference type="EMBL" id="VBTY01000303">
    <property type="protein sequence ID" value="MDG3497224.1"/>
    <property type="molecule type" value="Genomic_DNA"/>
</dbReference>
<dbReference type="RefSeq" id="WP_009629438.1">
    <property type="nucleotide sequence ID" value="NZ_VBTY01000303.1"/>
</dbReference>
<proteinExistence type="predicted"/>
<organism evidence="2 3">
    <name type="scientific">Pseudanabaena catenata USMAC16</name>
    <dbReference type="NCBI Taxonomy" id="1855837"/>
    <lineage>
        <taxon>Bacteria</taxon>
        <taxon>Bacillati</taxon>
        <taxon>Cyanobacteriota</taxon>
        <taxon>Cyanophyceae</taxon>
        <taxon>Pseudanabaenales</taxon>
        <taxon>Pseudanabaenaceae</taxon>
        <taxon>Pseudanabaena</taxon>
    </lineage>
</organism>
<evidence type="ECO:0000313" key="2">
    <source>
        <dbReference type="EMBL" id="MDG3497224.1"/>
    </source>
</evidence>
<sequence>MSDRPTPYNSKNTDAISNQNLETRNLKSMSGLNYEQGSLFSEATQRNRLHDSSSIYTMGSQSLQTWKQAIAKYQNAITKAIPVRQTSLFDLPSNHCDPHAIDPFKLPIQPAEFYRLPNADSGDACIYFVIDFTKPELPVLLYIGETCRSHQRWKGVHDCKRYVLNYRELHTTHNLPTQVVMTFWWDAPSATRPRQQLERTLIEKWRSPFNKENWNFWGTPFVN</sequence>
<evidence type="ECO:0000313" key="3">
    <source>
        <dbReference type="Proteomes" id="UP001152872"/>
    </source>
</evidence>
<protein>
    <submittedName>
        <fullName evidence="2">GIY-YIG nuclease family protein</fullName>
    </submittedName>
</protein>
<name>A0A9X4MCT5_9CYAN</name>
<reference evidence="2" key="1">
    <citation type="submission" date="2019-05" db="EMBL/GenBank/DDBJ databases">
        <title>Whole genome sequencing of Pseudanabaena catenata USMAC16.</title>
        <authorList>
            <person name="Khan Z."/>
            <person name="Omar W.M."/>
            <person name="Convey P."/>
            <person name="Merican F."/>
            <person name="Najimudin N."/>
        </authorList>
    </citation>
    <scope>NUCLEOTIDE SEQUENCE</scope>
    <source>
        <strain evidence="2">USMAC16</strain>
    </source>
</reference>
<keyword evidence="3" id="KW-1185">Reference proteome</keyword>